<protein>
    <submittedName>
        <fullName evidence="1">Uncharacterized protein</fullName>
    </submittedName>
</protein>
<dbReference type="RefSeq" id="WP_120384063.1">
    <property type="nucleotide sequence ID" value="NZ_RAXT01000016.1"/>
</dbReference>
<organism evidence="1 2">
    <name type="scientific">Acinetobacter rongchengensis</name>
    <dbReference type="NCBI Taxonomy" id="2419601"/>
    <lineage>
        <taxon>Bacteria</taxon>
        <taxon>Pseudomonadati</taxon>
        <taxon>Pseudomonadota</taxon>
        <taxon>Gammaproteobacteria</taxon>
        <taxon>Moraxellales</taxon>
        <taxon>Moraxellaceae</taxon>
        <taxon>Acinetobacter</taxon>
    </lineage>
</organism>
<dbReference type="AlphaFoldDB" id="A0A3A8ESE4"/>
<dbReference type="OrthoDB" id="6708928at2"/>
<dbReference type="Proteomes" id="UP000280405">
    <property type="component" value="Unassembled WGS sequence"/>
</dbReference>
<sequence length="100" mass="12072">MDNRFSIKTFIKVMYPNEHQVHEYILLHDMKRTVFSVVCCHCYIQKPTFAEYQKSQELVDEILSGFPPEERDEWFSTIQEAIQEHDLAFNNFYNDFVNDK</sequence>
<dbReference type="EMBL" id="RAXT01000016">
    <property type="protein sequence ID" value="RKG37792.1"/>
    <property type="molecule type" value="Genomic_DNA"/>
</dbReference>
<reference evidence="1 2" key="1">
    <citation type="submission" date="2018-09" db="EMBL/GenBank/DDBJ databases">
        <title>The draft genome of Acinetobacter spp. strains.</title>
        <authorList>
            <person name="Qin J."/>
            <person name="Feng Y."/>
            <person name="Zong Z."/>
        </authorList>
    </citation>
    <scope>NUCLEOTIDE SEQUENCE [LARGE SCALE GENOMIC DNA]</scope>
    <source>
        <strain evidence="1 2">WCHAc060115</strain>
    </source>
</reference>
<gene>
    <name evidence="1" type="ORF">D7V20_09565</name>
</gene>
<evidence type="ECO:0000313" key="2">
    <source>
        <dbReference type="Proteomes" id="UP000280405"/>
    </source>
</evidence>
<proteinExistence type="predicted"/>
<keyword evidence="2" id="KW-1185">Reference proteome</keyword>
<evidence type="ECO:0000313" key="1">
    <source>
        <dbReference type="EMBL" id="RKG37792.1"/>
    </source>
</evidence>
<comment type="caution">
    <text evidence="1">The sequence shown here is derived from an EMBL/GenBank/DDBJ whole genome shotgun (WGS) entry which is preliminary data.</text>
</comment>
<name>A0A3A8ESE4_9GAMM</name>
<accession>A0A3A8ESE4</accession>